<dbReference type="Proteomes" id="UP000430079">
    <property type="component" value="Unassembled WGS sequence"/>
</dbReference>
<name>A0A640SQX7_9ACTN</name>
<accession>A0A640SQX7</accession>
<evidence type="ECO:0000313" key="1">
    <source>
        <dbReference type="EMBL" id="GFE13232.1"/>
    </source>
</evidence>
<organism evidence="1 2">
    <name type="scientific">Streptomyces glebosus</name>
    <dbReference type="NCBI Taxonomy" id="249580"/>
    <lineage>
        <taxon>Bacteria</taxon>
        <taxon>Bacillati</taxon>
        <taxon>Actinomycetota</taxon>
        <taxon>Actinomycetes</taxon>
        <taxon>Kitasatosporales</taxon>
        <taxon>Streptomycetaceae</taxon>
        <taxon>Streptomyces</taxon>
    </lineage>
</organism>
<reference evidence="1 2" key="1">
    <citation type="submission" date="2019-12" db="EMBL/GenBank/DDBJ databases">
        <title>Whole genome shotgun sequence of Streptomyces hygroscopicus subsp. glebosus NBRC 13786.</title>
        <authorList>
            <person name="Ichikawa N."/>
            <person name="Kimura A."/>
            <person name="Kitahashi Y."/>
            <person name="Komaki H."/>
            <person name="Tamura T."/>
        </authorList>
    </citation>
    <scope>NUCLEOTIDE SEQUENCE [LARGE SCALE GENOMIC DNA]</scope>
    <source>
        <strain evidence="1 2">NBRC 13786</strain>
    </source>
</reference>
<sequence length="91" mass="9732">MEAHITGARECGISTVTACKGLHRVHETTDPAFQLTKESQPDTCQQCPHTSAFRLGADYQETFLLAGQNPGSVSLDSHAGTLSSSQLTSRL</sequence>
<protein>
    <submittedName>
        <fullName evidence="1">Uncharacterized protein</fullName>
    </submittedName>
</protein>
<keyword evidence="2" id="KW-1185">Reference proteome</keyword>
<evidence type="ECO:0000313" key="2">
    <source>
        <dbReference type="Proteomes" id="UP000430079"/>
    </source>
</evidence>
<comment type="caution">
    <text evidence="1">The sequence shown here is derived from an EMBL/GenBank/DDBJ whole genome shotgun (WGS) entry which is preliminary data.</text>
</comment>
<proteinExistence type="predicted"/>
<dbReference type="EMBL" id="BLIO01000001">
    <property type="protein sequence ID" value="GFE13232.1"/>
    <property type="molecule type" value="Genomic_DNA"/>
</dbReference>
<gene>
    <name evidence="1" type="ORF">Sgleb_12790</name>
</gene>
<dbReference type="AlphaFoldDB" id="A0A640SQX7"/>